<organism evidence="3 4">
    <name type="scientific">Dysgonomonas capnocytophagoides</name>
    <dbReference type="NCBI Taxonomy" id="45254"/>
    <lineage>
        <taxon>Bacteria</taxon>
        <taxon>Pseudomonadati</taxon>
        <taxon>Bacteroidota</taxon>
        <taxon>Bacteroidia</taxon>
        <taxon>Bacteroidales</taxon>
        <taxon>Dysgonomonadaceae</taxon>
        <taxon>Dysgonomonas</taxon>
    </lineage>
</organism>
<dbReference type="InterPro" id="IPR001375">
    <property type="entry name" value="Peptidase_S9_cat"/>
</dbReference>
<dbReference type="RefSeq" id="WP_134435652.1">
    <property type="nucleotide sequence ID" value="NZ_SOML01000002.1"/>
</dbReference>
<dbReference type="InterPro" id="IPR002469">
    <property type="entry name" value="Peptidase_S9B_N"/>
</dbReference>
<dbReference type="GO" id="GO:0008236">
    <property type="term" value="F:serine-type peptidase activity"/>
    <property type="evidence" value="ECO:0007669"/>
    <property type="project" value="InterPro"/>
</dbReference>
<feature type="domain" description="Dipeptidylpeptidase IV N-terminal" evidence="2">
    <location>
        <begin position="160"/>
        <end position="449"/>
    </location>
</feature>
<sequence length="737" mass="84562">MKRLIIALLAVYPLLSQGQDMKELYQKADSFYTKYSSMSRGLSDIEAIKNSPKFWYSARTANGKEFFLLDAEKKQEPTPAFDQKRLALSLETFLHKEVKAYQLPFQKIRFAGTDTLSFIIDKQEYLCTLADYKIIKGAAIPEDSYWGGVYRENSKEKIKSPDGINEAYINEGNLWIRNIATGQAKAISTDGSVYDYYSSNIYWSPDSKKIICCKYRPAEVRKLLLISSSPKDQLQPKTEEYDYPKPGDALPIRRPVLFFINENRSVEYKVPDVDAQFDLNNIRWDKSSTSFSFHFNKRGHQQYVIYEGNIQSDQLRTIVNEQSNTFIYYNAVYEHWFENEKELLWISERDGWRHIYLYDVPTGKVKKQLTKGEWVVKNVVHVDEIKRTILFKGCGMDAGEDPYLEKYYLLNIDNGNIKALTPENGNHNVTFSSDYAYMVDTYSRTDLPPTTVLRSAKDGKIIRTIFQPDIKNALAAGWRMPEVFSAKGRDGKTDIWGMIIRPNNFDPNKKYPVIEYIYAGPHDSHVPKSFALAHRASHLTELGFIVVMIDGMGTANRSKAFHDVCWKNLKDAGFPDRIAWMKSAADKYPEMDITRVGIYGGSAGGQNSMGAVLFHPEFYKVAVAACGCHDNRMDKIWWNEQWMGYPIGKEYEECSNVVNAHLLKGKLMLILGELDNNVDPSSTLQVVNALQQSNKEFDFVILPGARHTLGETYGERKRRDFFVKNLIGLPTPNWNEQ</sequence>
<evidence type="ECO:0000313" key="4">
    <source>
        <dbReference type="Proteomes" id="UP000297861"/>
    </source>
</evidence>
<protein>
    <submittedName>
        <fullName evidence="3">S9 family peptidase</fullName>
    </submittedName>
</protein>
<dbReference type="PANTHER" id="PTHR11731">
    <property type="entry name" value="PROTEASE FAMILY S9B,C DIPEPTIDYL-PEPTIDASE IV-RELATED"/>
    <property type="match status" value="1"/>
</dbReference>
<evidence type="ECO:0000259" key="2">
    <source>
        <dbReference type="Pfam" id="PF00930"/>
    </source>
</evidence>
<name>A0A4Y8L6K7_9BACT</name>
<accession>A0A4Y8L6K7</accession>
<proteinExistence type="predicted"/>
<dbReference type="PANTHER" id="PTHR11731:SF118">
    <property type="entry name" value="BLR1971 PROTEIN"/>
    <property type="match status" value="1"/>
</dbReference>
<dbReference type="EMBL" id="SOML01000002">
    <property type="protein sequence ID" value="TFD97891.1"/>
    <property type="molecule type" value="Genomic_DNA"/>
</dbReference>
<dbReference type="Proteomes" id="UP000297861">
    <property type="component" value="Unassembled WGS sequence"/>
</dbReference>
<comment type="caution">
    <text evidence="3">The sequence shown here is derived from an EMBL/GenBank/DDBJ whole genome shotgun (WGS) entry which is preliminary data.</text>
</comment>
<dbReference type="Gene3D" id="3.40.50.1820">
    <property type="entry name" value="alpha/beta hydrolase"/>
    <property type="match status" value="1"/>
</dbReference>
<dbReference type="STRING" id="1121485.GCA_000426485_02646"/>
<evidence type="ECO:0000259" key="1">
    <source>
        <dbReference type="Pfam" id="PF00326"/>
    </source>
</evidence>
<dbReference type="SUPFAM" id="SSF53474">
    <property type="entry name" value="alpha/beta-Hydrolases"/>
    <property type="match status" value="1"/>
</dbReference>
<dbReference type="Pfam" id="PF00930">
    <property type="entry name" value="DPPIV_N"/>
    <property type="match status" value="1"/>
</dbReference>
<dbReference type="OrthoDB" id="9812921at2"/>
<dbReference type="AlphaFoldDB" id="A0A4Y8L6K7"/>
<dbReference type="SUPFAM" id="SSF82171">
    <property type="entry name" value="DPP6 N-terminal domain-like"/>
    <property type="match status" value="1"/>
</dbReference>
<dbReference type="Pfam" id="PF00326">
    <property type="entry name" value="Peptidase_S9"/>
    <property type="match status" value="1"/>
</dbReference>
<gene>
    <name evidence="3" type="ORF">E2605_04545</name>
</gene>
<evidence type="ECO:0000313" key="3">
    <source>
        <dbReference type="EMBL" id="TFD97891.1"/>
    </source>
</evidence>
<dbReference type="Gene3D" id="2.140.10.30">
    <property type="entry name" value="Dipeptidylpeptidase IV, N-terminal domain"/>
    <property type="match status" value="1"/>
</dbReference>
<dbReference type="InterPro" id="IPR050278">
    <property type="entry name" value="Serine_Prot_S9B/DPPIV"/>
</dbReference>
<keyword evidence="4" id="KW-1185">Reference proteome</keyword>
<feature type="domain" description="Peptidase S9 prolyl oligopeptidase catalytic" evidence="1">
    <location>
        <begin position="533"/>
        <end position="719"/>
    </location>
</feature>
<reference evidence="3 4" key="1">
    <citation type="submission" date="2019-03" db="EMBL/GenBank/DDBJ databases">
        <title>San Antonio Military Medical Center submission to MRSN (WRAIR), pending publication.</title>
        <authorList>
            <person name="Blyth D.M."/>
            <person name="Mccarthy S.L."/>
            <person name="Schall S.E."/>
            <person name="Stam J.A."/>
            <person name="Ong A.C."/>
            <person name="Mcgann P.T."/>
        </authorList>
    </citation>
    <scope>NUCLEOTIDE SEQUENCE [LARGE SCALE GENOMIC DNA]</scope>
    <source>
        <strain evidence="3 4">MRSN571793</strain>
    </source>
</reference>
<dbReference type="InterPro" id="IPR029058">
    <property type="entry name" value="AB_hydrolase_fold"/>
</dbReference>
<dbReference type="GO" id="GO:0006508">
    <property type="term" value="P:proteolysis"/>
    <property type="evidence" value="ECO:0007669"/>
    <property type="project" value="InterPro"/>
</dbReference>